<reference evidence="3" key="2">
    <citation type="submission" date="2024-02" db="EMBL/GenBank/DDBJ databases">
        <authorList>
            <person name="Hu B."/>
        </authorList>
    </citation>
    <scope>NUCLEOTIDE SEQUENCE</scope>
    <source>
        <strain evidence="3">1A/Kenya/BAT2584/2015</strain>
    </source>
</reference>
<name>A0AAU7E210_9VIRU</name>
<dbReference type="Pfam" id="PF04489">
    <property type="entry name" value="DUF570"/>
    <property type="match status" value="1"/>
</dbReference>
<feature type="compositionally biased region" description="Basic and acidic residues" evidence="2">
    <location>
        <begin position="1"/>
        <end position="11"/>
    </location>
</feature>
<comment type="similarity">
    <text evidence="1">Belongs to the herpesviridae U10 family.</text>
</comment>
<reference evidence="3" key="1">
    <citation type="journal article" date="2024" name="Microbiome">
        <title>Substantial viral diversity in bats and rodents from East Africa: insights into evolution, recombination, and cocirculation.</title>
        <authorList>
            <person name="Wang D."/>
            <person name="Yang X."/>
            <person name="Ren Z."/>
            <person name="Hu B."/>
            <person name="Zhao H."/>
            <person name="Yang K."/>
            <person name="Shi P."/>
            <person name="Zhang Z."/>
            <person name="Feng Q."/>
            <person name="Nawenja C.V."/>
            <person name="Obanda V."/>
            <person name="Robert K."/>
            <person name="Nalikka B."/>
            <person name="Waruhiu C.N."/>
            <person name="Ochola G.O."/>
            <person name="Onyuok S.O."/>
            <person name="Ochieng H."/>
            <person name="Li B."/>
            <person name="Zhu Y."/>
            <person name="Si H."/>
            <person name="Yin J."/>
            <person name="Kristiansen K."/>
            <person name="Jin X."/>
            <person name="Xu X."/>
            <person name="Xiao M."/>
            <person name="Agwanda B."/>
            <person name="Ommeh S."/>
            <person name="Li J."/>
            <person name="Shi Z.L."/>
        </authorList>
    </citation>
    <scope>NUCLEOTIDE SEQUENCE</scope>
    <source>
        <strain evidence="3">1A/Kenya/BAT2584/2015</strain>
    </source>
</reference>
<feature type="compositionally biased region" description="Low complexity" evidence="2">
    <location>
        <begin position="58"/>
        <end position="74"/>
    </location>
</feature>
<feature type="compositionally biased region" description="Low complexity" evidence="2">
    <location>
        <begin position="12"/>
        <end position="36"/>
    </location>
</feature>
<evidence type="ECO:0000313" key="3">
    <source>
        <dbReference type="EMBL" id="XBH23692.1"/>
    </source>
</evidence>
<organism evidence="3">
    <name type="scientific">Cardioderma bat herpesvirus</name>
    <dbReference type="NCBI Taxonomy" id="3141914"/>
    <lineage>
        <taxon>Viruses</taxon>
        <taxon>Duplodnaviria</taxon>
        <taxon>Heunggongvirae</taxon>
        <taxon>Peploviricota</taxon>
        <taxon>Herviviricetes</taxon>
        <taxon>Herpesvirales</taxon>
    </lineage>
</organism>
<accession>A0AAU7E210</accession>
<dbReference type="EMBL" id="PP711848">
    <property type="protein sequence ID" value="XBH23692.1"/>
    <property type="molecule type" value="Genomic_DNA"/>
</dbReference>
<dbReference type="InterPro" id="IPR007578">
    <property type="entry name" value="Herpes_U10"/>
</dbReference>
<feature type="region of interest" description="Disordered" evidence="2">
    <location>
        <begin position="1"/>
        <end position="82"/>
    </location>
</feature>
<evidence type="ECO:0000256" key="2">
    <source>
        <dbReference type="SAM" id="MobiDB-lite"/>
    </source>
</evidence>
<proteinExistence type="inferred from homology"/>
<feature type="compositionally biased region" description="Basic and acidic residues" evidence="2">
    <location>
        <begin position="39"/>
        <end position="57"/>
    </location>
</feature>
<protein>
    <submittedName>
        <fullName evidence="3">Protein UL31</fullName>
    </submittedName>
</protein>
<sequence length="558" mass="62522">MSTETRSETTREATTLDNVAAVVATEATTPAVAETPNRAAREPSTEERDGEPAEKVPRPAVAVRRTGAATAGPGRPREGNSQHTRIIAHTPAIDVHDLWNTTLERTDLRNGRLTMRIDPFSEENFCCLTRDAVIRHLVDHYNASPITVHKASYRYGRVYLRVPVFDCGSVMEEHEDNHGWTNIILPKIAHKRIYFLLATLPDQRVTCQPVVTQGGQCFVMLVYAQNATSRASLDSEVPTVELVLAPFIPDAVPDHKVSFMSVRKLGPPQERRHLGVSYSVRRGDTILFVINNVVWEPSRVMSNGRRRITHYTAWFQGTWPGTPPSDDGQWIPCQNVPYYSGSVETSINVENVVYIPEGGKVLVAISTSVLNRITDRITPVDLPRSTALYITVYQPVLGKEVVLFNKNPKLFISGEALNAHTHTLNEPNLHELVVHAPHDISFAFSPQQTVRFEIIFQHEKKMFLISGLPKNNDFYTCMHLWRPRTTLRIVLWSHAEHLVILQGEPIAKLYCMDGANGNIHDQTEKVVFTCAPPDRACTGLVGDLELPPRNFPAFLTES</sequence>
<evidence type="ECO:0000256" key="1">
    <source>
        <dbReference type="ARBA" id="ARBA00009338"/>
    </source>
</evidence>